<reference evidence="11 12" key="1">
    <citation type="submission" date="2024-10" db="EMBL/GenBank/DDBJ databases">
        <authorList>
            <person name="Kim D."/>
        </authorList>
    </citation>
    <scope>NUCLEOTIDE SEQUENCE [LARGE SCALE GENOMIC DNA]</scope>
    <source>
        <strain evidence="11">BH-2024</strain>
    </source>
</reference>
<comment type="caution">
    <text evidence="11">The sequence shown here is derived from an EMBL/GenBank/DDBJ whole genome shotgun (WGS) entry which is preliminary data.</text>
</comment>
<dbReference type="SUPFAM" id="SSF56747">
    <property type="entry name" value="Prim-pol domain"/>
    <property type="match status" value="1"/>
</dbReference>
<evidence type="ECO:0000256" key="10">
    <source>
        <dbReference type="RuleBase" id="RU003514"/>
    </source>
</evidence>
<evidence type="ECO:0000256" key="7">
    <source>
        <dbReference type="ARBA" id="ARBA00022723"/>
    </source>
</evidence>
<evidence type="ECO:0000256" key="4">
    <source>
        <dbReference type="ARBA" id="ARBA00022679"/>
    </source>
</evidence>
<keyword evidence="4 10" id="KW-0808">Transferase</keyword>
<organism evidence="11 12">
    <name type="scientific">Heterodera trifolii</name>
    <dbReference type="NCBI Taxonomy" id="157864"/>
    <lineage>
        <taxon>Eukaryota</taxon>
        <taxon>Metazoa</taxon>
        <taxon>Ecdysozoa</taxon>
        <taxon>Nematoda</taxon>
        <taxon>Chromadorea</taxon>
        <taxon>Rhabditida</taxon>
        <taxon>Tylenchina</taxon>
        <taxon>Tylenchomorpha</taxon>
        <taxon>Tylenchoidea</taxon>
        <taxon>Heteroderidae</taxon>
        <taxon>Heteroderinae</taxon>
        <taxon>Heterodera</taxon>
    </lineage>
</organism>
<keyword evidence="7" id="KW-0479">Metal-binding</keyword>
<evidence type="ECO:0000313" key="12">
    <source>
        <dbReference type="Proteomes" id="UP001620626"/>
    </source>
</evidence>
<dbReference type="InterPro" id="IPR014052">
    <property type="entry name" value="DNA_primase_ssu_euk/arc"/>
</dbReference>
<dbReference type="GO" id="GO:0005658">
    <property type="term" value="C:alpha DNA polymerase:primase complex"/>
    <property type="evidence" value="ECO:0007669"/>
    <property type="project" value="UniProtKB-ARBA"/>
</dbReference>
<keyword evidence="6 10" id="KW-0235">DNA replication</keyword>
<dbReference type="GO" id="GO:0006269">
    <property type="term" value="P:DNA replication, synthesis of primer"/>
    <property type="evidence" value="ECO:0007669"/>
    <property type="project" value="UniProtKB-KW"/>
</dbReference>
<evidence type="ECO:0000256" key="5">
    <source>
        <dbReference type="ARBA" id="ARBA00022695"/>
    </source>
</evidence>
<evidence type="ECO:0000313" key="11">
    <source>
        <dbReference type="EMBL" id="KAL3092854.1"/>
    </source>
</evidence>
<keyword evidence="5" id="KW-0548">Nucleotidyltransferase</keyword>
<dbReference type="FunFam" id="3.90.920.10:FF:000003">
    <property type="entry name" value="DNA primase"/>
    <property type="match status" value="1"/>
</dbReference>
<evidence type="ECO:0000256" key="3">
    <source>
        <dbReference type="ARBA" id="ARBA00022515"/>
    </source>
</evidence>
<accession>A0ABD2JQI7</accession>
<dbReference type="Gene3D" id="3.90.920.10">
    <property type="entry name" value="DNA primase, PRIM domain"/>
    <property type="match status" value="1"/>
</dbReference>
<comment type="similarity">
    <text evidence="1 10">Belongs to the eukaryotic-type primase small subunit family.</text>
</comment>
<dbReference type="PANTHER" id="PTHR10536">
    <property type="entry name" value="DNA PRIMASE SMALL SUBUNIT"/>
    <property type="match status" value="1"/>
</dbReference>
<dbReference type="GO" id="GO:0046872">
    <property type="term" value="F:metal ion binding"/>
    <property type="evidence" value="ECO:0007669"/>
    <property type="project" value="UniProtKB-KW"/>
</dbReference>
<keyword evidence="2 10" id="KW-0240">DNA-directed RNA polymerase</keyword>
<keyword evidence="9" id="KW-0804">Transcription</keyword>
<dbReference type="EC" id="2.7.7.-" evidence="10"/>
<keyword evidence="8" id="KW-0862">Zinc</keyword>
<sequence>MDLTKLEPCLKEYYLNCYPYDLIFKWLSYSHKNRDYLSKREFAFIFEGNAFARFLSFVEPKEFIGELHQKLRLPKLLYRIDLGAVYNRPPRDRKKIGEFFPVERELVFDIDLNDYDTIRQCCKGTSVCKKCWRWIIIAVDVLEHLLRTHFGFQHLLWVFSGRRGIHCWVADKKARALSSRGREAIVKYLTFNKDGSSINKYRVHPFVTEAYRKIMESGDFEQLIMEQGWLDTADQWNSTILAHWADKSLAELLDKGFSRLQTPKLRWESMKLRFDDATRINARGIKLPPTPSDEAKRFFISFVMEFAYPKLDAKVTAGLNHLLKSPFSVHPQNGNVAVPLSAKEIRAFDPNVVPRIDKLVAQIASLRESGQENKENQRSIVYRQTSLAPHIAVFEQWTAQILNSEGQK</sequence>
<keyword evidence="12" id="KW-1185">Reference proteome</keyword>
<evidence type="ECO:0000256" key="8">
    <source>
        <dbReference type="ARBA" id="ARBA00022833"/>
    </source>
</evidence>
<dbReference type="EMBL" id="JBICBT010000919">
    <property type="protein sequence ID" value="KAL3092854.1"/>
    <property type="molecule type" value="Genomic_DNA"/>
</dbReference>
<name>A0ABD2JQI7_9BILA</name>
<evidence type="ECO:0000256" key="2">
    <source>
        <dbReference type="ARBA" id="ARBA00022478"/>
    </source>
</evidence>
<evidence type="ECO:0000256" key="1">
    <source>
        <dbReference type="ARBA" id="ARBA00009762"/>
    </source>
</evidence>
<protein>
    <recommendedName>
        <fullName evidence="10">DNA primase</fullName>
        <ecNumber evidence="10">2.7.7.-</ecNumber>
    </recommendedName>
</protein>
<dbReference type="NCBIfam" id="TIGR00335">
    <property type="entry name" value="primase_sml"/>
    <property type="match status" value="1"/>
</dbReference>
<keyword evidence="3 10" id="KW-0639">Primosome</keyword>
<dbReference type="AlphaFoldDB" id="A0ABD2JQI7"/>
<dbReference type="CDD" id="cd04860">
    <property type="entry name" value="AE_Prim_S"/>
    <property type="match status" value="1"/>
</dbReference>
<evidence type="ECO:0000256" key="6">
    <source>
        <dbReference type="ARBA" id="ARBA00022705"/>
    </source>
</evidence>
<dbReference type="InterPro" id="IPR002755">
    <property type="entry name" value="DNA_primase_S"/>
</dbReference>
<gene>
    <name evidence="11" type="ORF">niasHT_030043</name>
</gene>
<proteinExistence type="inferred from homology"/>
<evidence type="ECO:0000256" key="9">
    <source>
        <dbReference type="ARBA" id="ARBA00023163"/>
    </source>
</evidence>
<dbReference type="Proteomes" id="UP001620626">
    <property type="component" value="Unassembled WGS sequence"/>
</dbReference>
<dbReference type="GO" id="GO:0003899">
    <property type="term" value="F:DNA-directed RNA polymerase activity"/>
    <property type="evidence" value="ECO:0007669"/>
    <property type="project" value="UniProtKB-ARBA"/>
</dbReference>
<dbReference type="Pfam" id="PF01896">
    <property type="entry name" value="DNA_primase_S"/>
    <property type="match status" value="1"/>
</dbReference>